<reference evidence="1 2" key="1">
    <citation type="submission" date="2023-04" db="EMBL/GenBank/DDBJ databases">
        <title>Funneling lignin-derived compounds into biodiesel using alkali-halophilic Citricoccus sp. P2.</title>
        <authorList>
            <person name="Luo C.-B."/>
        </authorList>
    </citation>
    <scope>NUCLEOTIDE SEQUENCE [LARGE SCALE GENOMIC DNA]</scope>
    <source>
        <strain evidence="1 2">P2</strain>
    </source>
</reference>
<dbReference type="Proteomes" id="UP001219037">
    <property type="component" value="Chromosome"/>
</dbReference>
<sequence>MTGLETALLRLLEKRDALQIARGPFGPVSIYYPEAHPTRQQQKALHATTVEFFDTYYAAVAALSTVVKRYRSTFGDSPSNSVSRFLKWWKSKGLFMDEAYGVLESARAFRAMFAHAESRPPYDWHTAVDGNLTKLVLIGESRKSGVLPEGASSFDGEQQWSFLAPDEDLVVSAISVQLNALIPELGAGQDIQSALECTWTSQDSDQDVTLNYPMFAHRDSVVDELYETRSTIHTEVVRLRTDEDDAQTRN</sequence>
<evidence type="ECO:0000313" key="2">
    <source>
        <dbReference type="Proteomes" id="UP001219037"/>
    </source>
</evidence>
<protein>
    <submittedName>
        <fullName evidence="1">Uncharacterized protein</fullName>
    </submittedName>
</protein>
<dbReference type="RefSeq" id="WP_278159108.1">
    <property type="nucleotide sequence ID" value="NZ_CP121252.1"/>
</dbReference>
<keyword evidence="2" id="KW-1185">Reference proteome</keyword>
<accession>A0ABY8H8P3</accession>
<evidence type="ECO:0000313" key="1">
    <source>
        <dbReference type="EMBL" id="WFP17527.1"/>
    </source>
</evidence>
<organism evidence="1 2">
    <name type="scientific">Citricoccus muralis</name>
    <dbReference type="NCBI Taxonomy" id="169134"/>
    <lineage>
        <taxon>Bacteria</taxon>
        <taxon>Bacillati</taxon>
        <taxon>Actinomycetota</taxon>
        <taxon>Actinomycetes</taxon>
        <taxon>Micrococcales</taxon>
        <taxon>Micrococcaceae</taxon>
        <taxon>Citricoccus</taxon>
    </lineage>
</organism>
<dbReference type="EMBL" id="CP121252">
    <property type="protein sequence ID" value="WFP17527.1"/>
    <property type="molecule type" value="Genomic_DNA"/>
</dbReference>
<gene>
    <name evidence="1" type="ORF">P8192_05315</name>
</gene>
<proteinExistence type="predicted"/>
<name>A0ABY8H8P3_9MICC</name>